<feature type="coiled-coil region" evidence="1">
    <location>
        <begin position="38"/>
        <end position="65"/>
    </location>
</feature>
<evidence type="ECO:0000313" key="4">
    <source>
        <dbReference type="Proteomes" id="UP001287286"/>
    </source>
</evidence>
<feature type="compositionally biased region" description="Basic and acidic residues" evidence="2">
    <location>
        <begin position="82"/>
        <end position="94"/>
    </location>
</feature>
<evidence type="ECO:0000313" key="3">
    <source>
        <dbReference type="EMBL" id="KAK4075196.1"/>
    </source>
</evidence>
<evidence type="ECO:0000256" key="2">
    <source>
        <dbReference type="SAM" id="MobiDB-lite"/>
    </source>
</evidence>
<comment type="caution">
    <text evidence="3">The sequence shown here is derived from an EMBL/GenBank/DDBJ whole genome shotgun (WGS) entry which is preliminary data.</text>
</comment>
<feature type="region of interest" description="Disordered" evidence="2">
    <location>
        <begin position="78"/>
        <end position="122"/>
    </location>
</feature>
<dbReference type="EMBL" id="JAWRVI010000130">
    <property type="protein sequence ID" value="KAK4075196.1"/>
    <property type="molecule type" value="Genomic_DNA"/>
</dbReference>
<protein>
    <recommendedName>
        <fullName evidence="5">Transposase</fullName>
    </recommendedName>
</protein>
<accession>A0ABR0BFX8</accession>
<keyword evidence="1" id="KW-0175">Coiled coil</keyword>
<name>A0ABR0BFX8_PURLI</name>
<sequence>MMASLQMAGPAPHPNTISWILRACQESEQWAQEWSEYVAKLTSMTDQLRNNLRQLEAENSHLKECGIMQEQVIDTQQNLIESLKHDKRPDHEESNNPNTLSIDPTLPECSPKSSGDLFEPPSCTSETYSAALLMALADSTSTGEDS</sequence>
<proteinExistence type="predicted"/>
<keyword evidence="4" id="KW-1185">Reference proteome</keyword>
<gene>
    <name evidence="3" type="ORF">Purlil1_12760</name>
</gene>
<organism evidence="3 4">
    <name type="scientific">Purpureocillium lilacinum</name>
    <name type="common">Paecilomyces lilacinus</name>
    <dbReference type="NCBI Taxonomy" id="33203"/>
    <lineage>
        <taxon>Eukaryota</taxon>
        <taxon>Fungi</taxon>
        <taxon>Dikarya</taxon>
        <taxon>Ascomycota</taxon>
        <taxon>Pezizomycotina</taxon>
        <taxon>Sordariomycetes</taxon>
        <taxon>Hypocreomycetidae</taxon>
        <taxon>Hypocreales</taxon>
        <taxon>Ophiocordycipitaceae</taxon>
        <taxon>Purpureocillium</taxon>
    </lineage>
</organism>
<evidence type="ECO:0000256" key="1">
    <source>
        <dbReference type="SAM" id="Coils"/>
    </source>
</evidence>
<evidence type="ECO:0008006" key="5">
    <source>
        <dbReference type="Google" id="ProtNLM"/>
    </source>
</evidence>
<reference evidence="3 4" key="1">
    <citation type="journal article" date="2024" name="Microbiol. Resour. Announc.">
        <title>Genome annotations for the ascomycete fungi Trichoderma harzianum, Trichoderma aggressivum, and Purpureocillium lilacinum.</title>
        <authorList>
            <person name="Beijen E.P.W."/>
            <person name="Ohm R.A."/>
        </authorList>
    </citation>
    <scope>NUCLEOTIDE SEQUENCE [LARGE SCALE GENOMIC DNA]</scope>
    <source>
        <strain evidence="3 4">CBS 150709</strain>
    </source>
</reference>
<dbReference type="Proteomes" id="UP001287286">
    <property type="component" value="Unassembled WGS sequence"/>
</dbReference>